<keyword evidence="3" id="KW-1185">Reference proteome</keyword>
<evidence type="ECO:0000313" key="2">
    <source>
        <dbReference type="EMBL" id="RDX66400.1"/>
    </source>
</evidence>
<evidence type="ECO:0000256" key="1">
    <source>
        <dbReference type="SAM" id="MobiDB-lite"/>
    </source>
</evidence>
<comment type="caution">
    <text evidence="2">The sequence shown here is derived from an EMBL/GenBank/DDBJ whole genome shotgun (WGS) entry which is preliminary data.</text>
</comment>
<dbReference type="AlphaFoldDB" id="A0A371EK19"/>
<reference evidence="2" key="1">
    <citation type="submission" date="2018-05" db="EMBL/GenBank/DDBJ databases">
        <title>Draft genome of Mucuna pruriens seed.</title>
        <authorList>
            <person name="Nnadi N.E."/>
            <person name="Vos R."/>
            <person name="Hasami M.H."/>
            <person name="Devisetty U.K."/>
            <person name="Aguiy J.C."/>
        </authorList>
    </citation>
    <scope>NUCLEOTIDE SEQUENCE [LARGE SCALE GENOMIC DNA]</scope>
    <source>
        <strain evidence="2">JCA_2017</strain>
    </source>
</reference>
<dbReference type="EMBL" id="QJKJ01013450">
    <property type="protein sequence ID" value="RDX66400.1"/>
    <property type="molecule type" value="Genomic_DNA"/>
</dbReference>
<sequence>MEERQASVANVQTEGLGARASLMSNPTSGESLLTNTHDGHMGATVESLARVTSIVIGERIETRVMRRKFAHTGNRAGFGKKPSTSEKKKGEANAIGVIFIL</sequence>
<gene>
    <name evidence="2" type="ORF">CR513_54833</name>
</gene>
<evidence type="ECO:0000313" key="3">
    <source>
        <dbReference type="Proteomes" id="UP000257109"/>
    </source>
</evidence>
<feature type="region of interest" description="Disordered" evidence="1">
    <location>
        <begin position="1"/>
        <end position="38"/>
    </location>
</feature>
<accession>A0A371EK19</accession>
<dbReference type="Proteomes" id="UP000257109">
    <property type="component" value="Unassembled WGS sequence"/>
</dbReference>
<protein>
    <submittedName>
        <fullName evidence="2">Uncharacterized protein</fullName>
    </submittedName>
</protein>
<feature type="compositionally biased region" description="Polar residues" evidence="1">
    <location>
        <begin position="22"/>
        <end position="36"/>
    </location>
</feature>
<organism evidence="2 3">
    <name type="scientific">Mucuna pruriens</name>
    <name type="common">Velvet bean</name>
    <name type="synonym">Dolichos pruriens</name>
    <dbReference type="NCBI Taxonomy" id="157652"/>
    <lineage>
        <taxon>Eukaryota</taxon>
        <taxon>Viridiplantae</taxon>
        <taxon>Streptophyta</taxon>
        <taxon>Embryophyta</taxon>
        <taxon>Tracheophyta</taxon>
        <taxon>Spermatophyta</taxon>
        <taxon>Magnoliopsida</taxon>
        <taxon>eudicotyledons</taxon>
        <taxon>Gunneridae</taxon>
        <taxon>Pentapetalae</taxon>
        <taxon>rosids</taxon>
        <taxon>fabids</taxon>
        <taxon>Fabales</taxon>
        <taxon>Fabaceae</taxon>
        <taxon>Papilionoideae</taxon>
        <taxon>50 kb inversion clade</taxon>
        <taxon>NPAAA clade</taxon>
        <taxon>indigoferoid/millettioid clade</taxon>
        <taxon>Phaseoleae</taxon>
        <taxon>Mucuna</taxon>
    </lineage>
</organism>
<proteinExistence type="predicted"/>
<name>A0A371EK19_MUCPR</name>
<feature type="non-terminal residue" evidence="2">
    <location>
        <position position="1"/>
    </location>
</feature>